<gene>
    <name evidence="2" type="ORF">MOHU_20650</name>
</gene>
<dbReference type="GO" id="GO:0044780">
    <property type="term" value="P:bacterial-type flagellum assembly"/>
    <property type="evidence" value="ECO:0007669"/>
    <property type="project" value="InterPro"/>
</dbReference>
<accession>A0A2T0AN90</accession>
<name>A0A2T0AN90_9FIRM</name>
<evidence type="ECO:0000313" key="3">
    <source>
        <dbReference type="Proteomes" id="UP000238415"/>
    </source>
</evidence>
<dbReference type="SUPFAM" id="SSF140566">
    <property type="entry name" value="FlgN-like"/>
    <property type="match status" value="1"/>
</dbReference>
<dbReference type="Proteomes" id="UP000238415">
    <property type="component" value="Unassembled WGS sequence"/>
</dbReference>
<dbReference type="Gene3D" id="1.20.58.300">
    <property type="entry name" value="FlgN-like"/>
    <property type="match status" value="1"/>
</dbReference>
<organism evidence="2 3">
    <name type="scientific">Neomoorella humiferrea</name>
    <dbReference type="NCBI Taxonomy" id="676965"/>
    <lineage>
        <taxon>Bacteria</taxon>
        <taxon>Bacillati</taxon>
        <taxon>Bacillota</taxon>
        <taxon>Clostridia</taxon>
        <taxon>Neomoorellales</taxon>
        <taxon>Neomoorellaceae</taxon>
        <taxon>Neomoorella</taxon>
    </lineage>
</organism>
<dbReference type="AlphaFoldDB" id="A0A2T0AN90"/>
<evidence type="ECO:0008006" key="4">
    <source>
        <dbReference type="Google" id="ProtNLM"/>
    </source>
</evidence>
<dbReference type="InterPro" id="IPR036679">
    <property type="entry name" value="FlgN-like_sf"/>
</dbReference>
<keyword evidence="3" id="KW-1185">Reference proteome</keyword>
<protein>
    <recommendedName>
        <fullName evidence="4">FlgN protein</fullName>
    </recommendedName>
</protein>
<reference evidence="2 3" key="1">
    <citation type="submission" date="2018-03" db="EMBL/GenBank/DDBJ databases">
        <title>Genome sequence of Moorella humiferrea DSM 23265.</title>
        <authorList>
            <person name="Poehlein A."/>
            <person name="Daniel R."/>
        </authorList>
    </citation>
    <scope>NUCLEOTIDE SEQUENCE [LARGE SCALE GENOMIC DNA]</scope>
    <source>
        <strain evidence="2 3">DSM 23265</strain>
    </source>
</reference>
<keyword evidence="1" id="KW-0175">Coiled coil</keyword>
<sequence>MDKEKEKAAKELLRAYLHEIELVQAWRRSLQQQRQYIQTGAWEALNNFLEESLSMRVLLSEARQTTRQLEKNLALVAEKEVSSWEKIELLTPETRWELASASRHLRTLWEECRELQEANLKIMQENMVKIKLELEQVQTARQMARAYRREYRTAAPRCLDRRL</sequence>
<dbReference type="RefSeq" id="WP_106005984.1">
    <property type="nucleotide sequence ID" value="NZ_CP136419.1"/>
</dbReference>
<dbReference type="OrthoDB" id="1724057at2"/>
<comment type="caution">
    <text evidence="2">The sequence shown here is derived from an EMBL/GenBank/DDBJ whole genome shotgun (WGS) entry which is preliminary data.</text>
</comment>
<proteinExistence type="predicted"/>
<feature type="coiled-coil region" evidence="1">
    <location>
        <begin position="113"/>
        <end position="140"/>
    </location>
</feature>
<evidence type="ECO:0000256" key="1">
    <source>
        <dbReference type="SAM" id="Coils"/>
    </source>
</evidence>
<evidence type="ECO:0000313" key="2">
    <source>
        <dbReference type="EMBL" id="PRR70274.1"/>
    </source>
</evidence>
<dbReference type="EMBL" id="PVXM01000049">
    <property type="protein sequence ID" value="PRR70274.1"/>
    <property type="molecule type" value="Genomic_DNA"/>
</dbReference>